<feature type="binding site" evidence="2">
    <location>
        <position position="78"/>
    </location>
    <ligand>
        <name>Cu cation</name>
        <dbReference type="ChEBI" id="CHEBI:23378"/>
    </ligand>
</feature>
<feature type="binding site" evidence="2">
    <location>
        <position position="74"/>
    </location>
    <ligand>
        <name>Cu cation</name>
        <dbReference type="ChEBI" id="CHEBI:23378"/>
    </ligand>
</feature>
<evidence type="ECO:0000313" key="5">
    <source>
        <dbReference type="Proteomes" id="UP000321863"/>
    </source>
</evidence>
<accession>A0A511YP56</accession>
<dbReference type="InterPro" id="IPR003782">
    <property type="entry name" value="SCO1/SenC"/>
</dbReference>
<feature type="disulfide bond" description="Redox-active" evidence="3">
    <location>
        <begin position="74"/>
        <end position="78"/>
    </location>
</feature>
<keyword evidence="2" id="KW-0186">Copper</keyword>
<name>A0A511YP56_9FLAO</name>
<keyword evidence="3" id="KW-1015">Disulfide bond</keyword>
<comment type="similarity">
    <text evidence="1">Belongs to the SCO1/2 family.</text>
</comment>
<reference evidence="4 5" key="1">
    <citation type="submission" date="2019-07" db="EMBL/GenBank/DDBJ databases">
        <title>Whole genome shotgun sequence of Chryseobacterium hagamense NBRC 105253.</title>
        <authorList>
            <person name="Hosoyama A."/>
            <person name="Uohara A."/>
            <person name="Ohji S."/>
            <person name="Ichikawa N."/>
        </authorList>
    </citation>
    <scope>NUCLEOTIDE SEQUENCE [LARGE SCALE GENOMIC DNA]</scope>
    <source>
        <strain evidence="4 5">NBRC 105253</strain>
    </source>
</reference>
<feature type="binding site" evidence="2">
    <location>
        <position position="164"/>
    </location>
    <ligand>
        <name>Cu cation</name>
        <dbReference type="ChEBI" id="CHEBI:23378"/>
    </ligand>
</feature>
<organism evidence="4 5">
    <name type="scientific">Chryseobacterium hagamense</name>
    <dbReference type="NCBI Taxonomy" id="395935"/>
    <lineage>
        <taxon>Bacteria</taxon>
        <taxon>Pseudomonadati</taxon>
        <taxon>Bacteroidota</taxon>
        <taxon>Flavobacteriia</taxon>
        <taxon>Flavobacteriales</taxon>
        <taxon>Weeksellaceae</taxon>
        <taxon>Chryseobacterium group</taxon>
        <taxon>Chryseobacterium</taxon>
    </lineage>
</organism>
<evidence type="ECO:0000256" key="1">
    <source>
        <dbReference type="ARBA" id="ARBA00010996"/>
    </source>
</evidence>
<evidence type="ECO:0000256" key="2">
    <source>
        <dbReference type="PIRSR" id="PIRSR603782-1"/>
    </source>
</evidence>
<gene>
    <name evidence="4" type="ORF">CHA01nite_27120</name>
</gene>
<keyword evidence="5" id="KW-1185">Reference proteome</keyword>
<comment type="caution">
    <text evidence="4">The sequence shown here is derived from an EMBL/GenBank/DDBJ whole genome shotgun (WGS) entry which is preliminary data.</text>
</comment>
<dbReference type="Proteomes" id="UP000321863">
    <property type="component" value="Unassembled WGS sequence"/>
</dbReference>
<dbReference type="PANTHER" id="PTHR12151">
    <property type="entry name" value="ELECTRON TRANSPORT PROTIN SCO1/SENC FAMILY MEMBER"/>
    <property type="match status" value="1"/>
</dbReference>
<dbReference type="Pfam" id="PF02630">
    <property type="entry name" value="SCO1-SenC"/>
    <property type="match status" value="1"/>
</dbReference>
<protein>
    <submittedName>
        <fullName evidence="4">SCO family protein</fullName>
    </submittedName>
</protein>
<dbReference type="PANTHER" id="PTHR12151:SF25">
    <property type="entry name" value="LINALOOL DEHYDRATASE_ISOMERASE DOMAIN-CONTAINING PROTEIN"/>
    <property type="match status" value="1"/>
</dbReference>
<dbReference type="SUPFAM" id="SSF52833">
    <property type="entry name" value="Thioredoxin-like"/>
    <property type="match status" value="1"/>
</dbReference>
<sequence length="202" mass="23448">MLGLVLACSRQEEHALPYYNSPDFTPQFLSEQEAAKKITHHIGSFSLINQDNRKMTDKSVDHKIQVASFIFTSCGSICPVMIRNLKPVSKRYRNDPEIIMLFFSVTPWIDTPKKLKDFKKSHQIDNPNWYFLTGKKRAIYDLARRSYFAEEDLGFTKDSTEFLHTEHIVLTDKKQRIRGIYNGTLQTDMQQLVADIGILKNE</sequence>
<dbReference type="InterPro" id="IPR036249">
    <property type="entry name" value="Thioredoxin-like_sf"/>
</dbReference>
<dbReference type="CDD" id="cd02968">
    <property type="entry name" value="SCO"/>
    <property type="match status" value="1"/>
</dbReference>
<dbReference type="Gene3D" id="3.40.30.10">
    <property type="entry name" value="Glutaredoxin"/>
    <property type="match status" value="1"/>
</dbReference>
<keyword evidence="2" id="KW-0479">Metal-binding</keyword>
<dbReference type="EMBL" id="BJYJ01000015">
    <property type="protein sequence ID" value="GEN76972.1"/>
    <property type="molecule type" value="Genomic_DNA"/>
</dbReference>
<proteinExistence type="inferred from homology"/>
<dbReference type="AlphaFoldDB" id="A0A511YP56"/>
<evidence type="ECO:0000313" key="4">
    <source>
        <dbReference type="EMBL" id="GEN76972.1"/>
    </source>
</evidence>
<evidence type="ECO:0000256" key="3">
    <source>
        <dbReference type="PIRSR" id="PIRSR603782-2"/>
    </source>
</evidence>
<dbReference type="GO" id="GO:0046872">
    <property type="term" value="F:metal ion binding"/>
    <property type="evidence" value="ECO:0007669"/>
    <property type="project" value="UniProtKB-KW"/>
</dbReference>